<proteinExistence type="inferred from homology"/>
<dbReference type="Pfam" id="PF00460">
    <property type="entry name" value="Flg_bb_rod"/>
    <property type="match status" value="1"/>
</dbReference>
<dbReference type="InterPro" id="IPR037925">
    <property type="entry name" value="FlgE/F/G-like"/>
</dbReference>
<gene>
    <name evidence="6" type="primary">flgG1</name>
    <name evidence="6" type="ORF">R28058_21641</name>
</gene>
<dbReference type="Proteomes" id="UP000049127">
    <property type="component" value="Unassembled WGS sequence"/>
</dbReference>
<evidence type="ECO:0000259" key="4">
    <source>
        <dbReference type="Pfam" id="PF06429"/>
    </source>
</evidence>
<evidence type="ECO:0000313" key="7">
    <source>
        <dbReference type="Proteomes" id="UP000049127"/>
    </source>
</evidence>
<organism evidence="6 7">
    <name type="scientific">Paraclostridium sordellii</name>
    <name type="common">Clostridium sordellii</name>
    <dbReference type="NCBI Taxonomy" id="1505"/>
    <lineage>
        <taxon>Bacteria</taxon>
        <taxon>Bacillati</taxon>
        <taxon>Bacillota</taxon>
        <taxon>Clostridia</taxon>
        <taxon>Peptostreptococcales</taxon>
        <taxon>Peptostreptococcaceae</taxon>
        <taxon>Paraclostridium</taxon>
    </lineage>
</organism>
<comment type="subcellular location">
    <subcellularLocation>
        <location evidence="2">Bacterial flagellum basal body</location>
    </subcellularLocation>
</comment>
<name>A0A0C7GBL0_PARSO</name>
<dbReference type="SUPFAM" id="SSF117143">
    <property type="entry name" value="Flagellar hook protein flgE"/>
    <property type="match status" value="1"/>
</dbReference>
<feature type="domain" description="Flagellar basal-body/hook protein C-terminal" evidence="4">
    <location>
        <begin position="207"/>
        <end position="250"/>
    </location>
</feature>
<dbReference type="GO" id="GO:0009425">
    <property type="term" value="C:bacterial-type flagellum basal body"/>
    <property type="evidence" value="ECO:0007669"/>
    <property type="project" value="UniProtKB-SubCell"/>
</dbReference>
<keyword evidence="2" id="KW-0975">Bacterial flagellum</keyword>
<dbReference type="GO" id="GO:0071978">
    <property type="term" value="P:bacterial-type flagellum-dependent swarming motility"/>
    <property type="evidence" value="ECO:0007669"/>
    <property type="project" value="TreeGrafter"/>
</dbReference>
<dbReference type="InterPro" id="IPR010930">
    <property type="entry name" value="Flg_bb/hook_C_dom"/>
</dbReference>
<dbReference type="NCBIfam" id="TIGR03506">
    <property type="entry name" value="FlgEFG_subfam"/>
    <property type="match status" value="1"/>
</dbReference>
<dbReference type="PANTHER" id="PTHR30435">
    <property type="entry name" value="FLAGELLAR PROTEIN"/>
    <property type="match status" value="1"/>
</dbReference>
<feature type="domain" description="Flagellar basal body rod protein N-terminal" evidence="3">
    <location>
        <begin position="5"/>
        <end position="35"/>
    </location>
</feature>
<evidence type="ECO:0000313" key="6">
    <source>
        <dbReference type="EMBL" id="CEQ04431.1"/>
    </source>
</evidence>
<evidence type="ECO:0000259" key="5">
    <source>
        <dbReference type="Pfam" id="PF22692"/>
    </source>
</evidence>
<dbReference type="Pfam" id="PF22692">
    <property type="entry name" value="LlgE_F_G_D1"/>
    <property type="match status" value="1"/>
</dbReference>
<protein>
    <submittedName>
        <fullName evidence="6">Flagellar basal body rod protein FlgG</fullName>
    </submittedName>
</protein>
<keyword evidence="6" id="KW-0282">Flagellum</keyword>
<dbReference type="InterPro" id="IPR020013">
    <property type="entry name" value="Flagellar_FlgE/F/G"/>
</dbReference>
<comment type="similarity">
    <text evidence="1 2">Belongs to the flagella basal body rod proteins family.</text>
</comment>
<accession>A0A0C7GBL0</accession>
<feature type="domain" description="Flagellar hook protein FlgE/F/G-like D1" evidence="5">
    <location>
        <begin position="96"/>
        <end position="148"/>
    </location>
</feature>
<dbReference type="PANTHER" id="PTHR30435:SF19">
    <property type="entry name" value="FLAGELLAR BASAL-BODY ROD PROTEIN FLGG"/>
    <property type="match status" value="1"/>
</dbReference>
<evidence type="ECO:0000259" key="3">
    <source>
        <dbReference type="Pfam" id="PF00460"/>
    </source>
</evidence>
<dbReference type="RefSeq" id="WP_055336248.1">
    <property type="nucleotide sequence ID" value="NZ_CDNF01000014.1"/>
</dbReference>
<keyword evidence="6" id="KW-0966">Cell projection</keyword>
<dbReference type="InterPro" id="IPR001444">
    <property type="entry name" value="Flag_bb_rod_N"/>
</dbReference>
<evidence type="ECO:0000256" key="1">
    <source>
        <dbReference type="ARBA" id="ARBA00009677"/>
    </source>
</evidence>
<dbReference type="Pfam" id="PF06429">
    <property type="entry name" value="Flg_bbr_C"/>
    <property type="match status" value="1"/>
</dbReference>
<reference evidence="6 7" key="1">
    <citation type="submission" date="2015-01" db="EMBL/GenBank/DDBJ databases">
        <authorList>
            <person name="Aslett A.Martin."/>
            <person name="De Silva Nishadi"/>
        </authorList>
    </citation>
    <scope>NUCLEOTIDE SEQUENCE [LARGE SCALE GENOMIC DNA]</scope>
    <source>
        <strain evidence="6 7">R28058</strain>
    </source>
</reference>
<dbReference type="AlphaFoldDB" id="A0A0C7GBL0"/>
<sequence>MLRGLYTSVSSMLNLQERQSVLTNNLANIKTNGYKEDTLISKSFDEMTLSNNDNYKNGIPNHQNLGGLSFGTKIDEVITNFKQGSFISTENNSDFALNGSGFFQVRDHDGNMFYSRDGSFKINSQGYLVTNGGYNVMGTNQASNSTEPIYVGNGKMALNSSNELTIEGGNSYKFNIADFNDYKGLKKVVDNVYSGENPVNGDKYSIKQGFLESSNVDYIGSITESMQTIKEFEANQKVIQTIDSTLKQIASEIGSVR</sequence>
<keyword evidence="6" id="KW-0969">Cilium</keyword>
<dbReference type="InterPro" id="IPR053967">
    <property type="entry name" value="LlgE_F_G-like_D1"/>
</dbReference>
<dbReference type="OrthoDB" id="9800375at2"/>
<dbReference type="EMBL" id="CEKZ01000003">
    <property type="protein sequence ID" value="CEQ04431.1"/>
    <property type="molecule type" value="Genomic_DNA"/>
</dbReference>
<evidence type="ECO:0000256" key="2">
    <source>
        <dbReference type="RuleBase" id="RU362116"/>
    </source>
</evidence>